<organism evidence="1">
    <name type="scientific">Arundo donax</name>
    <name type="common">Giant reed</name>
    <name type="synonym">Donax arundinaceus</name>
    <dbReference type="NCBI Taxonomy" id="35708"/>
    <lineage>
        <taxon>Eukaryota</taxon>
        <taxon>Viridiplantae</taxon>
        <taxon>Streptophyta</taxon>
        <taxon>Embryophyta</taxon>
        <taxon>Tracheophyta</taxon>
        <taxon>Spermatophyta</taxon>
        <taxon>Magnoliopsida</taxon>
        <taxon>Liliopsida</taxon>
        <taxon>Poales</taxon>
        <taxon>Poaceae</taxon>
        <taxon>PACMAD clade</taxon>
        <taxon>Arundinoideae</taxon>
        <taxon>Arundineae</taxon>
        <taxon>Arundo</taxon>
    </lineage>
</organism>
<dbReference type="EMBL" id="GBRH01224866">
    <property type="protein sequence ID" value="JAD73029.1"/>
    <property type="molecule type" value="Transcribed_RNA"/>
</dbReference>
<name>A0A0A9C9P4_ARUDO</name>
<evidence type="ECO:0000313" key="1">
    <source>
        <dbReference type="EMBL" id="JAD73029.1"/>
    </source>
</evidence>
<reference evidence="1" key="1">
    <citation type="submission" date="2014-09" db="EMBL/GenBank/DDBJ databases">
        <authorList>
            <person name="Magalhaes I.L.F."/>
            <person name="Oliveira U."/>
            <person name="Santos F.R."/>
            <person name="Vidigal T.H.D.A."/>
            <person name="Brescovit A.D."/>
            <person name="Santos A.J."/>
        </authorList>
    </citation>
    <scope>NUCLEOTIDE SEQUENCE</scope>
    <source>
        <tissue evidence="1">Shoot tissue taken approximately 20 cm above the soil surface</tissue>
    </source>
</reference>
<sequence length="50" mass="5898">MQKYCYSPDRMYNGTDKPVSRSVGATGDPPYYFLNNVPCEFYLSWYFTHS</sequence>
<protein>
    <submittedName>
        <fullName evidence="1">Uncharacterized protein</fullName>
    </submittedName>
</protein>
<reference evidence="1" key="2">
    <citation type="journal article" date="2015" name="Data Brief">
        <title>Shoot transcriptome of the giant reed, Arundo donax.</title>
        <authorList>
            <person name="Barrero R.A."/>
            <person name="Guerrero F.D."/>
            <person name="Moolhuijzen P."/>
            <person name="Goolsby J.A."/>
            <person name="Tidwell J."/>
            <person name="Bellgard S.E."/>
            <person name="Bellgard M.I."/>
        </authorList>
    </citation>
    <scope>NUCLEOTIDE SEQUENCE</scope>
    <source>
        <tissue evidence="1">Shoot tissue taken approximately 20 cm above the soil surface</tissue>
    </source>
</reference>
<accession>A0A0A9C9P4</accession>
<dbReference type="AlphaFoldDB" id="A0A0A9C9P4"/>
<proteinExistence type="predicted"/>